<evidence type="ECO:0000256" key="6">
    <source>
        <dbReference type="PROSITE-ProRule" id="PRU00302"/>
    </source>
</evidence>
<feature type="compositionally biased region" description="Low complexity" evidence="7">
    <location>
        <begin position="726"/>
        <end position="735"/>
    </location>
</feature>
<dbReference type="InterPro" id="IPR035976">
    <property type="entry name" value="Sushi/SCR/CCP_sf"/>
</dbReference>
<feature type="compositionally biased region" description="Basic residues" evidence="7">
    <location>
        <begin position="645"/>
        <end position="654"/>
    </location>
</feature>
<feature type="region of interest" description="Disordered" evidence="7">
    <location>
        <begin position="800"/>
        <end position="827"/>
    </location>
</feature>
<feature type="signal peptide" evidence="8">
    <location>
        <begin position="1"/>
        <end position="21"/>
    </location>
</feature>
<evidence type="ECO:0000256" key="3">
    <source>
        <dbReference type="ARBA" id="ARBA00022737"/>
    </source>
</evidence>
<evidence type="ECO:0000256" key="7">
    <source>
        <dbReference type="SAM" id="MobiDB-lite"/>
    </source>
</evidence>
<keyword evidence="1 6" id="KW-0768">Sushi</keyword>
<feature type="domain" description="Sushi" evidence="9">
    <location>
        <begin position="52"/>
        <end position="111"/>
    </location>
</feature>
<dbReference type="SUPFAM" id="SSF57535">
    <property type="entry name" value="Complement control module/SCR domain"/>
    <property type="match status" value="6"/>
</dbReference>
<accession>A0A553PJ96</accession>
<feature type="region of interest" description="Disordered" evidence="7">
    <location>
        <begin position="631"/>
        <end position="748"/>
    </location>
</feature>
<feature type="compositionally biased region" description="Low complexity" evidence="7">
    <location>
        <begin position="634"/>
        <end position="644"/>
    </location>
</feature>
<evidence type="ECO:0000256" key="5">
    <source>
        <dbReference type="ARBA" id="ARBA00023180"/>
    </source>
</evidence>
<dbReference type="EMBL" id="VCGU01000003">
    <property type="protein sequence ID" value="TRY77767.1"/>
    <property type="molecule type" value="Genomic_DNA"/>
</dbReference>
<dbReference type="AlphaFoldDB" id="A0A553PJ96"/>
<dbReference type="Pfam" id="PF00084">
    <property type="entry name" value="Sushi"/>
    <property type="match status" value="6"/>
</dbReference>
<keyword evidence="5" id="KW-0325">Glycoprotein</keyword>
<keyword evidence="2 8" id="KW-0732">Signal</keyword>
<evidence type="ECO:0000256" key="8">
    <source>
        <dbReference type="SAM" id="SignalP"/>
    </source>
</evidence>
<dbReference type="InterPro" id="IPR000436">
    <property type="entry name" value="Sushi_SCR_CCP_dom"/>
</dbReference>
<name>A0A553PJ96_TIGCA</name>
<dbReference type="PROSITE" id="PS50923">
    <property type="entry name" value="SUSHI"/>
    <property type="match status" value="6"/>
</dbReference>
<dbReference type="SMART" id="SM00032">
    <property type="entry name" value="CCP"/>
    <property type="match status" value="6"/>
</dbReference>
<keyword evidence="3" id="KW-0677">Repeat</keyword>
<evidence type="ECO:0000313" key="11">
    <source>
        <dbReference type="Proteomes" id="UP000318571"/>
    </source>
</evidence>
<dbReference type="STRING" id="6832.A0A553PJ96"/>
<feature type="compositionally biased region" description="Polar residues" evidence="7">
    <location>
        <begin position="804"/>
        <end position="827"/>
    </location>
</feature>
<evidence type="ECO:0000313" key="10">
    <source>
        <dbReference type="EMBL" id="TRY77767.1"/>
    </source>
</evidence>
<evidence type="ECO:0000256" key="4">
    <source>
        <dbReference type="ARBA" id="ARBA00023157"/>
    </source>
</evidence>
<dbReference type="CDD" id="cd00033">
    <property type="entry name" value="CCP"/>
    <property type="match status" value="5"/>
</dbReference>
<protein>
    <recommendedName>
        <fullName evidence="9">Sushi domain-containing protein</fullName>
    </recommendedName>
</protein>
<keyword evidence="11" id="KW-1185">Reference proteome</keyword>
<dbReference type="Proteomes" id="UP000318571">
    <property type="component" value="Chromosome 11"/>
</dbReference>
<gene>
    <name evidence="10" type="ORF">TCAL_08508</name>
</gene>
<comment type="caution">
    <text evidence="6">Lacks conserved residue(s) required for the propagation of feature annotation.</text>
</comment>
<feature type="chain" id="PRO_5022030200" description="Sushi domain-containing protein" evidence="8">
    <location>
        <begin position="22"/>
        <end position="827"/>
    </location>
</feature>
<feature type="domain" description="Sushi" evidence="9">
    <location>
        <begin position="418"/>
        <end position="479"/>
    </location>
</feature>
<evidence type="ECO:0000259" key="9">
    <source>
        <dbReference type="PROSITE" id="PS50923"/>
    </source>
</evidence>
<reference evidence="10 11" key="1">
    <citation type="journal article" date="2018" name="Nat. Ecol. Evol.">
        <title>Genomic signatures of mitonuclear coevolution across populations of Tigriopus californicus.</title>
        <authorList>
            <person name="Barreto F.S."/>
            <person name="Watson E.T."/>
            <person name="Lima T.G."/>
            <person name="Willett C.S."/>
            <person name="Edmands S."/>
            <person name="Li W."/>
            <person name="Burton R.S."/>
        </authorList>
    </citation>
    <scope>NUCLEOTIDE SEQUENCE [LARGE SCALE GENOMIC DNA]</scope>
    <source>
        <strain evidence="10 11">San Diego</strain>
    </source>
</reference>
<organism evidence="10 11">
    <name type="scientific">Tigriopus californicus</name>
    <name type="common">Marine copepod</name>
    <dbReference type="NCBI Taxonomy" id="6832"/>
    <lineage>
        <taxon>Eukaryota</taxon>
        <taxon>Metazoa</taxon>
        <taxon>Ecdysozoa</taxon>
        <taxon>Arthropoda</taxon>
        <taxon>Crustacea</taxon>
        <taxon>Multicrustacea</taxon>
        <taxon>Hexanauplia</taxon>
        <taxon>Copepoda</taxon>
        <taxon>Harpacticoida</taxon>
        <taxon>Harpacticidae</taxon>
        <taxon>Tigriopus</taxon>
    </lineage>
</organism>
<dbReference type="OMA" id="TRRTCHA"/>
<feature type="domain" description="Sushi" evidence="9">
    <location>
        <begin position="258"/>
        <end position="336"/>
    </location>
</feature>
<feature type="domain" description="Sushi" evidence="9">
    <location>
        <begin position="112"/>
        <end position="178"/>
    </location>
</feature>
<dbReference type="PANTHER" id="PTHR46393:SF7">
    <property type="entry name" value="COMPLEMENT C2"/>
    <property type="match status" value="1"/>
</dbReference>
<proteinExistence type="predicted"/>
<feature type="domain" description="Sushi" evidence="9">
    <location>
        <begin position="349"/>
        <end position="416"/>
    </location>
</feature>
<keyword evidence="4 6" id="KW-1015">Disulfide bond</keyword>
<evidence type="ECO:0000256" key="1">
    <source>
        <dbReference type="ARBA" id="ARBA00022659"/>
    </source>
</evidence>
<dbReference type="Gene3D" id="2.10.70.10">
    <property type="entry name" value="Complement Module, domain 1"/>
    <property type="match status" value="6"/>
</dbReference>
<feature type="compositionally biased region" description="Polar residues" evidence="7">
    <location>
        <begin position="715"/>
        <end position="725"/>
    </location>
</feature>
<evidence type="ECO:0000256" key="2">
    <source>
        <dbReference type="ARBA" id="ARBA00022729"/>
    </source>
</evidence>
<dbReference type="PANTHER" id="PTHR46393">
    <property type="entry name" value="SUSHI DOMAIN-CONTAINING PROTEIN"/>
    <property type="match status" value="1"/>
</dbReference>
<feature type="disulfide bond" evidence="6">
    <location>
        <begin position="420"/>
        <end position="463"/>
    </location>
</feature>
<comment type="caution">
    <text evidence="10">The sequence shown here is derived from an EMBL/GenBank/DDBJ whole genome shotgun (WGS) entry which is preliminary data.</text>
</comment>
<feature type="domain" description="Sushi" evidence="9">
    <location>
        <begin position="179"/>
        <end position="249"/>
    </location>
</feature>
<sequence>MYDASMKLKVLVLVSWGLAWSVTGTGNERLSQQDFHGLARTPQESKIRSEGPPCFQPESIAHGVTDWDGKSSISRYACFQGYHLVGPPTVECRYGRWYSEHEGVTTPTCKPITCNHPHIINGRLETGESVRYRSGEEAQVLCDEGYQLRTPSLTAKIICKEDGSWDSSDHSQFPSCREKGCPFPDSSIPAIENGSLEINGMRIGQNGLYKPGSVALYHCKPSYLLVPLSAGKRVCTRGKWGGALPACISEAQSSLVREYCPAPPSINNGYYYTDRGSETPLALPKASSRMNQYERGNIARYHCKEGYTLKSFQGKDIYRCMSDGEWSPKVPPVCMGIDVSNTNDPLEQVMCPSPPLIPYTDFERIEGWLTSNGAIHGTVLEYSCRVGYRDSRTPCLPTRRTCHAGQWIGRKPTCVPFDYCERPPIISHGFMTSNPDDAYHVLSEVLYQCHFGYRMKGSKLLKCHATGCWMPNELPECVREDLYDPGWNTSDGSEMPLIPILVSISIACSGIAVMTTICMVILCRRKGGHAPSPSGPAHWSTTVTVTPECSRQRETLRNRQEQDRMALIAFADGVQQVTLPSYEEALRDSAGVPHYIPHLIHNEYDNPLTTTSTITAQAGGNGSMNSGYRHLGISTTTTRNSRGTNGHHTRRTRQHPSGGSNHRFDNLDALSQHSVHAWPPRSSTGGHHRRRRENDALSDSVSHHSVNLWPRSGGHQLQHQPTSLRSSSGGSASASIETMGGYSSENTQTQTTLANGETFSNSTSTSQTPSCRALAGSLASFDTSSIVNTEGSVPLLEEHELETEASNSTVSAGDTGSATYSETSSKH</sequence>